<evidence type="ECO:0000313" key="2">
    <source>
        <dbReference type="EMBL" id="KAG6971862.1"/>
    </source>
</evidence>
<organism evidence="2 3">
    <name type="scientific">Phytophthora cactorum</name>
    <dbReference type="NCBI Taxonomy" id="29920"/>
    <lineage>
        <taxon>Eukaryota</taxon>
        <taxon>Sar</taxon>
        <taxon>Stramenopiles</taxon>
        <taxon>Oomycota</taxon>
        <taxon>Peronosporomycetes</taxon>
        <taxon>Peronosporales</taxon>
        <taxon>Peronosporaceae</taxon>
        <taxon>Phytophthora</taxon>
    </lineage>
</organism>
<comment type="caution">
    <text evidence="2">The sequence shown here is derived from an EMBL/GenBank/DDBJ whole genome shotgun (WGS) entry which is preliminary data.</text>
</comment>
<accession>A0A8T1V100</accession>
<dbReference type="OrthoDB" id="113389at2759"/>
<sequence length="366" mass="40755">MVNGVDELDALRGASSDDVAEDDDDVTAKDVRVACISSRAQLAYRGSLRAISKWIIESKKNETPSYFDATGQIELTRFTPVDFEAFLLEKRKTVTISTLNSYRGTTGGPSIAIDCLRVGWSLGGVQGRYSRYESAGDQYLDRVVAGLPLNQAEFAAQPPHFDDNNAQCVGSCVKEMFPDLKDTSTLQDILKLCIASLSHPLLSSNLFRHPKVITQLRSQLVGEAASWMKPTGIPPHVELYKQLKCLQSSIDNLPPVLLGGMSNLIEEKGVAAGNITKDMLESTIEILLKRYNVATTETGDGDTAYYYNVKFHLLPESFEFPHAGPFASWMLWWFGDKARNYPPLRKIRPHDLPKSNKGKRYSDWAR</sequence>
<feature type="region of interest" description="Disordered" evidence="1">
    <location>
        <begin position="345"/>
        <end position="366"/>
    </location>
</feature>
<name>A0A8T1V100_9STRA</name>
<evidence type="ECO:0000256" key="1">
    <source>
        <dbReference type="SAM" id="MobiDB-lite"/>
    </source>
</evidence>
<protein>
    <submittedName>
        <fullName evidence="2">Uncharacterized protein</fullName>
    </submittedName>
</protein>
<dbReference type="EMBL" id="JAENGZ010000045">
    <property type="protein sequence ID" value="KAG6971862.1"/>
    <property type="molecule type" value="Genomic_DNA"/>
</dbReference>
<gene>
    <name evidence="2" type="ORF">JG687_00001808</name>
</gene>
<proteinExistence type="predicted"/>
<dbReference type="VEuPathDB" id="FungiDB:PC110_g18746"/>
<reference evidence="2" key="1">
    <citation type="submission" date="2021-01" db="EMBL/GenBank/DDBJ databases">
        <title>Phytophthora aleatoria, a newly-described species from Pinus radiata is distinct from Phytophthora cactorum isolates based on comparative genomics.</title>
        <authorList>
            <person name="Mcdougal R."/>
            <person name="Panda P."/>
            <person name="Williams N."/>
            <person name="Studholme D.J."/>
        </authorList>
    </citation>
    <scope>NUCLEOTIDE SEQUENCE</scope>
    <source>
        <strain evidence="2">NZFS 3830</strain>
    </source>
</reference>
<feature type="compositionally biased region" description="Basic and acidic residues" evidence="1">
    <location>
        <begin position="349"/>
        <end position="366"/>
    </location>
</feature>
<dbReference type="Proteomes" id="UP000688947">
    <property type="component" value="Unassembled WGS sequence"/>
</dbReference>
<dbReference type="VEuPathDB" id="FungiDB:PC110_g11430"/>
<evidence type="ECO:0000313" key="3">
    <source>
        <dbReference type="Proteomes" id="UP000688947"/>
    </source>
</evidence>
<dbReference type="AlphaFoldDB" id="A0A8T1V100"/>